<feature type="transmembrane region" description="Helical" evidence="2">
    <location>
        <begin position="132"/>
        <end position="149"/>
    </location>
</feature>
<feature type="domain" description="Transglutaminase-like" evidence="3">
    <location>
        <begin position="462"/>
        <end position="538"/>
    </location>
</feature>
<comment type="caution">
    <text evidence="4">The sequence shown here is derived from an EMBL/GenBank/DDBJ whole genome shotgun (WGS) entry which is preliminary data.</text>
</comment>
<keyword evidence="2" id="KW-1133">Transmembrane helix</keyword>
<dbReference type="SUPFAM" id="SSF54001">
    <property type="entry name" value="Cysteine proteinases"/>
    <property type="match status" value="1"/>
</dbReference>
<feature type="compositionally biased region" description="Basic and acidic residues" evidence="1">
    <location>
        <begin position="587"/>
        <end position="604"/>
    </location>
</feature>
<dbReference type="EMBL" id="DXBC01000138">
    <property type="protein sequence ID" value="HIZ79863.1"/>
    <property type="molecule type" value="Genomic_DNA"/>
</dbReference>
<sequence length="730" mass="81194">MNTDRWQPQLFLYTVYVCLVMGMAFLAVHLTGAEISVRWLTGLLLVICDGIWMFRTFGGRPGFFMAAAAEGICLAAAALTPEVSLRMAVCAIGLAAVCYGAVIRFRRGGLVLGAAAAAAFAGRLFGRPVSGLEIFLLFCFCVGDCAWKLTYRGERTAGAAISRRASESGIAVSAVALAASLFLVSVLPGTLLNSLLDVPVRIQQQIQQRLIQNGLISSDSGAVSRGNRIPTGQERLEVTVSREPDATLYLKNYTAGDYLGNRWAPADETDFYEDITRWDPEGRSRIRYLSPYQFEDRQFEAVRYGQWEEWVLERGPGWDVQIQEEYREWSGLESMAVRELTEQGEERVVPYCADYQAESWKGVYYYSWYPWREYEDYLSQDLPYTQSTYRELEIPYEGYVKSRYLQVPAERLPGLTALAEADPLTDPEQITAHIRETLWSMASYSQTPGLMPLGRDVAEYFLFEGGEGYCQHFATAAALLYRMYGIPARYVTGYAVPPEQFEERETGSWRAVVTDAQAHAWVEIYLEEAGWVPVDMTPPAEAGPELLRAETGENGTEAGAETGVSPEQAAETAGETVGQEEEETAAQEDRAEAETAGEEGHSGEGEGGTAAGHRTGGERTAQLAAAGALLAAGGVILAGLLFLWRRKKRTPAAAELNRRAERLRRRLGGFPEELKAEEQRLFRAALKEEYGRNGLSEEEKREAEQTYGRLLAHCMGQAGRLERWYLRLRF</sequence>
<feature type="transmembrane region" description="Helical" evidence="2">
    <location>
        <begin position="12"/>
        <end position="30"/>
    </location>
</feature>
<dbReference type="InterPro" id="IPR052901">
    <property type="entry name" value="Bact_TGase-like"/>
</dbReference>
<feature type="transmembrane region" description="Helical" evidence="2">
    <location>
        <begin position="85"/>
        <end position="102"/>
    </location>
</feature>
<evidence type="ECO:0000313" key="5">
    <source>
        <dbReference type="Proteomes" id="UP000824101"/>
    </source>
</evidence>
<evidence type="ECO:0000259" key="3">
    <source>
        <dbReference type="SMART" id="SM00460"/>
    </source>
</evidence>
<dbReference type="SMART" id="SM00460">
    <property type="entry name" value="TGc"/>
    <property type="match status" value="1"/>
</dbReference>
<reference evidence="4" key="1">
    <citation type="journal article" date="2021" name="PeerJ">
        <title>Extensive microbial diversity within the chicken gut microbiome revealed by metagenomics and culture.</title>
        <authorList>
            <person name="Gilroy R."/>
            <person name="Ravi A."/>
            <person name="Getino M."/>
            <person name="Pursley I."/>
            <person name="Horton D.L."/>
            <person name="Alikhan N.F."/>
            <person name="Baker D."/>
            <person name="Gharbi K."/>
            <person name="Hall N."/>
            <person name="Watson M."/>
            <person name="Adriaenssens E.M."/>
            <person name="Foster-Nyarko E."/>
            <person name="Jarju S."/>
            <person name="Secka A."/>
            <person name="Antonio M."/>
            <person name="Oren A."/>
            <person name="Chaudhuri R.R."/>
            <person name="La Ragione R."/>
            <person name="Hildebrand F."/>
            <person name="Pallen M.J."/>
        </authorList>
    </citation>
    <scope>NUCLEOTIDE SEQUENCE</scope>
    <source>
        <strain evidence="4">ChiBcec1-1093</strain>
    </source>
</reference>
<dbReference type="AlphaFoldDB" id="A0A9D2GIJ9"/>
<name>A0A9D2GIJ9_9FIRM</name>
<dbReference type="Proteomes" id="UP000824101">
    <property type="component" value="Unassembled WGS sequence"/>
</dbReference>
<dbReference type="PANTHER" id="PTHR42736:SF1">
    <property type="entry name" value="PROTEIN-GLUTAMINE GAMMA-GLUTAMYLTRANSFERASE"/>
    <property type="match status" value="1"/>
</dbReference>
<accession>A0A9D2GIJ9</accession>
<feature type="transmembrane region" description="Helical" evidence="2">
    <location>
        <begin position="109"/>
        <end position="126"/>
    </location>
</feature>
<organism evidence="4 5">
    <name type="scientific">Candidatus Lachnoclostridium stercorigallinarum</name>
    <dbReference type="NCBI Taxonomy" id="2838634"/>
    <lineage>
        <taxon>Bacteria</taxon>
        <taxon>Bacillati</taxon>
        <taxon>Bacillota</taxon>
        <taxon>Clostridia</taxon>
        <taxon>Lachnospirales</taxon>
        <taxon>Lachnospiraceae</taxon>
    </lineage>
</organism>
<evidence type="ECO:0000256" key="1">
    <source>
        <dbReference type="SAM" id="MobiDB-lite"/>
    </source>
</evidence>
<dbReference type="InterPro" id="IPR002931">
    <property type="entry name" value="Transglutaminase-like"/>
</dbReference>
<feature type="compositionally biased region" description="Low complexity" evidence="1">
    <location>
        <begin position="553"/>
        <end position="563"/>
    </location>
</feature>
<feature type="transmembrane region" description="Helical" evidence="2">
    <location>
        <begin position="36"/>
        <end position="54"/>
    </location>
</feature>
<dbReference type="InterPro" id="IPR038765">
    <property type="entry name" value="Papain-like_cys_pep_sf"/>
</dbReference>
<dbReference type="Pfam" id="PF01841">
    <property type="entry name" value="Transglut_core"/>
    <property type="match status" value="1"/>
</dbReference>
<keyword evidence="2" id="KW-0472">Membrane</keyword>
<dbReference type="PANTHER" id="PTHR42736">
    <property type="entry name" value="PROTEIN-GLUTAMINE GAMMA-GLUTAMYLTRANSFERASE"/>
    <property type="match status" value="1"/>
</dbReference>
<feature type="transmembrane region" description="Helical" evidence="2">
    <location>
        <begin position="170"/>
        <end position="192"/>
    </location>
</feature>
<feature type="region of interest" description="Disordered" evidence="1">
    <location>
        <begin position="553"/>
        <end position="618"/>
    </location>
</feature>
<evidence type="ECO:0000256" key="2">
    <source>
        <dbReference type="SAM" id="Phobius"/>
    </source>
</evidence>
<protein>
    <submittedName>
        <fullName evidence="4">Transglutaminase domain-containing protein</fullName>
    </submittedName>
</protein>
<feature type="transmembrane region" description="Helical" evidence="2">
    <location>
        <begin position="623"/>
        <end position="644"/>
    </location>
</feature>
<gene>
    <name evidence="4" type="ORF">IAA17_08765</name>
</gene>
<reference evidence="4" key="2">
    <citation type="submission" date="2021-04" db="EMBL/GenBank/DDBJ databases">
        <authorList>
            <person name="Gilroy R."/>
        </authorList>
    </citation>
    <scope>NUCLEOTIDE SEQUENCE</scope>
    <source>
        <strain evidence="4">ChiBcec1-1093</strain>
    </source>
</reference>
<evidence type="ECO:0000313" key="4">
    <source>
        <dbReference type="EMBL" id="HIZ79863.1"/>
    </source>
</evidence>
<keyword evidence="2" id="KW-0812">Transmembrane</keyword>
<proteinExistence type="predicted"/>
<dbReference type="Gene3D" id="3.10.620.30">
    <property type="match status" value="1"/>
</dbReference>